<comment type="caution">
    <text evidence="2">The sequence shown here is derived from an EMBL/GenBank/DDBJ whole genome shotgun (WGS) entry which is preliminary data.</text>
</comment>
<keyword evidence="1" id="KW-0472">Membrane</keyword>
<evidence type="ECO:0000256" key="1">
    <source>
        <dbReference type="SAM" id="Phobius"/>
    </source>
</evidence>
<evidence type="ECO:0000313" key="5">
    <source>
        <dbReference type="Proteomes" id="UP001567571"/>
    </source>
</evidence>
<gene>
    <name evidence="3" type="ORF">ABNG02_02515</name>
    <name evidence="2" type="ORF">GCM10008994_00890</name>
</gene>
<accession>A0AAV3SN84</accession>
<dbReference type="EMBL" id="JBEDNW010000001">
    <property type="protein sequence ID" value="MEZ3166199.1"/>
    <property type="molecule type" value="Genomic_DNA"/>
</dbReference>
<reference evidence="2" key="1">
    <citation type="journal article" date="2014" name="Int. J. Syst. Evol. Microbiol.">
        <title>Complete genome sequence of Corynebacterium casei LMG S-19264T (=DSM 44701T), isolated from a smear-ripened cheese.</title>
        <authorList>
            <consortium name="US DOE Joint Genome Institute (JGI-PGF)"/>
            <person name="Walter F."/>
            <person name="Albersmeier A."/>
            <person name="Kalinowski J."/>
            <person name="Ruckert C."/>
        </authorList>
    </citation>
    <scope>NUCLEOTIDE SEQUENCE</scope>
    <source>
        <strain evidence="2">JCM 14265</strain>
    </source>
</reference>
<keyword evidence="5" id="KW-1185">Reference proteome</keyword>
<proteinExistence type="predicted"/>
<sequence>MLDEIFDVLIGEVAKLVPDVVWGAVFLITGALTAMIGVAMVLETTTLDGSVRLGGVLTAVGVLLTAGVLVAWYR</sequence>
<keyword evidence="1" id="KW-0812">Transmembrane</keyword>
<dbReference type="AlphaFoldDB" id="A0AAV3SN84"/>
<dbReference type="EMBL" id="BAAADQ010000001">
    <property type="protein sequence ID" value="GAA0530155.1"/>
    <property type="molecule type" value="Genomic_DNA"/>
</dbReference>
<evidence type="ECO:0000313" key="2">
    <source>
        <dbReference type="EMBL" id="GAA0530155.1"/>
    </source>
</evidence>
<evidence type="ECO:0000313" key="3">
    <source>
        <dbReference type="EMBL" id="MEZ3166199.1"/>
    </source>
</evidence>
<protein>
    <submittedName>
        <fullName evidence="2">Uncharacterized protein</fullName>
    </submittedName>
</protein>
<name>A0AAV3SN84_9EURY</name>
<evidence type="ECO:0000313" key="4">
    <source>
        <dbReference type="Proteomes" id="UP001501425"/>
    </source>
</evidence>
<dbReference type="Proteomes" id="UP001501425">
    <property type="component" value="Unassembled WGS sequence"/>
</dbReference>
<feature type="transmembrane region" description="Helical" evidence="1">
    <location>
        <begin position="54"/>
        <end position="73"/>
    </location>
</feature>
<keyword evidence="1" id="KW-1133">Transmembrane helix</keyword>
<feature type="transmembrane region" description="Helical" evidence="1">
    <location>
        <begin position="20"/>
        <end position="42"/>
    </location>
</feature>
<organism evidence="2 4">
    <name type="scientific">Halorubrum ejinorense</name>
    <dbReference type="NCBI Taxonomy" id="425309"/>
    <lineage>
        <taxon>Archaea</taxon>
        <taxon>Methanobacteriati</taxon>
        <taxon>Methanobacteriota</taxon>
        <taxon>Stenosarchaea group</taxon>
        <taxon>Halobacteria</taxon>
        <taxon>Halobacteriales</taxon>
        <taxon>Haloferacaceae</taxon>
        <taxon>Halorubrum</taxon>
    </lineage>
</organism>
<dbReference type="Proteomes" id="UP001567571">
    <property type="component" value="Unassembled WGS sequence"/>
</dbReference>
<dbReference type="RefSeq" id="WP_343775458.1">
    <property type="nucleotide sequence ID" value="NZ_BAAADQ010000001.1"/>
</dbReference>
<reference evidence="2" key="2">
    <citation type="submission" date="2023-12" db="EMBL/GenBank/DDBJ databases">
        <authorList>
            <person name="Sun Q."/>
            <person name="Inoue M."/>
        </authorList>
    </citation>
    <scope>NUCLEOTIDE SEQUENCE</scope>
    <source>
        <strain evidence="2">JCM 14265</strain>
    </source>
</reference>
<reference evidence="3 5" key="3">
    <citation type="submission" date="2024-06" db="EMBL/GenBank/DDBJ databases">
        <title>Halorubrum miltondacostae sp. nov., a potential PHA producer isolated from an inland solar saltern in Rio Maior, Portugal.</title>
        <authorList>
            <person name="Albuquerque L."/>
            <person name="Viver T."/>
            <person name="Barroso C."/>
            <person name="Claudino R."/>
            <person name="Galvan M."/>
            <person name="Simoes G."/>
            <person name="Lobo Da Cunha A."/>
            <person name="Egas C."/>
        </authorList>
    </citation>
    <scope>NUCLEOTIDE SEQUENCE [LARGE SCALE GENOMIC DNA]</scope>
    <source>
        <strain evidence="3 5">DSM 18646</strain>
    </source>
</reference>